<sequence length="600" mass="70013">MNNQFNLGFCYEKRIGISKGKEKASDSRNSVRQISSNSGRQNESINTDKDGKKVLRQIYFLTPKFKKNLIYNSPANKYQEFTNTYIYSIMMKTGNNTPNHAKACNEATQEWNKIKTKNTLEIDDIIKKYLNTSFNLYNIQTFNSITAKAHHHPAWVSVAGVSHTDIHEHPDGHYCLVFVKCTKQFASVFSDMSVVISQDDKAKIGLRIPAVGRIFHILQSINNPICVADHDFVIRFEQKLVPSIYLLMKLDLDNLTIDPQYDSILKTGREIQLISVLLVDRKPDENLRHLKNIKSYCLLFRKFNLDYLTIRTYASGQSKYNPVERGKVNNQELAFKNFWYAKEAFCNIWCHDLIFGKRVNTQYVEEFTNPCKNLQFEEKNQKQDNLTECSVLWSWIEKHCNIYQYSLNIKKYTDASCCGPPHTNEAIDFLQINNSFLSLIIKAKDEHFTNPIHLLEYYDFFKISKYDQYCLSLDEATYSQLFCSKYNKYFLTLTFLMYHKWLMHPVSHGRLKGKAKSQIEQNSMTLYDFSLLLSQQHDQILSLDEVYTRRWLARSICYYSKLSTTQWSFSFAISRKTRCKTGIIGEIAVSNPQFIAALQE</sequence>
<organism evidence="1 2">
    <name type="scientific">Scutellospora calospora</name>
    <dbReference type="NCBI Taxonomy" id="85575"/>
    <lineage>
        <taxon>Eukaryota</taxon>
        <taxon>Fungi</taxon>
        <taxon>Fungi incertae sedis</taxon>
        <taxon>Mucoromycota</taxon>
        <taxon>Glomeromycotina</taxon>
        <taxon>Glomeromycetes</taxon>
        <taxon>Diversisporales</taxon>
        <taxon>Gigasporaceae</taxon>
        <taxon>Scutellospora</taxon>
    </lineage>
</organism>
<name>A0ACA9KGC5_9GLOM</name>
<comment type="caution">
    <text evidence="1">The sequence shown here is derived from an EMBL/GenBank/DDBJ whole genome shotgun (WGS) entry which is preliminary data.</text>
</comment>
<evidence type="ECO:0000313" key="1">
    <source>
        <dbReference type="EMBL" id="CAG8470119.1"/>
    </source>
</evidence>
<accession>A0ACA9KGC5</accession>
<gene>
    <name evidence="1" type="ORF">SCALOS_LOCUS1990</name>
</gene>
<reference evidence="1" key="1">
    <citation type="submission" date="2021-06" db="EMBL/GenBank/DDBJ databases">
        <authorList>
            <person name="Kallberg Y."/>
            <person name="Tangrot J."/>
            <person name="Rosling A."/>
        </authorList>
    </citation>
    <scope>NUCLEOTIDE SEQUENCE</scope>
    <source>
        <strain evidence="1">AU212A</strain>
    </source>
</reference>
<feature type="non-terminal residue" evidence="1">
    <location>
        <position position="600"/>
    </location>
</feature>
<dbReference type="EMBL" id="CAJVPM010001613">
    <property type="protein sequence ID" value="CAG8470119.1"/>
    <property type="molecule type" value="Genomic_DNA"/>
</dbReference>
<dbReference type="Proteomes" id="UP000789860">
    <property type="component" value="Unassembled WGS sequence"/>
</dbReference>
<keyword evidence="2" id="KW-1185">Reference proteome</keyword>
<evidence type="ECO:0000313" key="2">
    <source>
        <dbReference type="Proteomes" id="UP000789860"/>
    </source>
</evidence>
<proteinExistence type="predicted"/>
<protein>
    <submittedName>
        <fullName evidence="1">9288_t:CDS:1</fullName>
    </submittedName>
</protein>